<gene>
    <name evidence="10" type="ORF">JZO71_01295</name>
</gene>
<feature type="domain" description="DAGKc" evidence="9">
    <location>
        <begin position="1"/>
        <end position="132"/>
    </location>
</feature>
<keyword evidence="5 10" id="KW-0418">Kinase</keyword>
<evidence type="ECO:0000256" key="6">
    <source>
        <dbReference type="ARBA" id="ARBA00022840"/>
    </source>
</evidence>
<dbReference type="Proteomes" id="UP000664832">
    <property type="component" value="Unassembled WGS sequence"/>
</dbReference>
<dbReference type="Pfam" id="PF00781">
    <property type="entry name" value="DAGK_cat"/>
    <property type="match status" value="1"/>
</dbReference>
<dbReference type="InterPro" id="IPR016064">
    <property type="entry name" value="NAD/diacylglycerol_kinase_sf"/>
</dbReference>
<dbReference type="InterPro" id="IPR001206">
    <property type="entry name" value="Diacylglycerol_kinase_cat_dom"/>
</dbReference>
<comment type="similarity">
    <text evidence="2">Belongs to the diacylglycerol/lipid kinase family.</text>
</comment>
<accession>A0ABS3HYG2</accession>
<sequence>MKNLLVFYNKSSGKDEGEALAKWFQQYAQNKQPDLAVRLTQTGPEIHDETLIEKAESFDADTLIIIGGDGTIHHIVKAFQKTIGNYHIGLLPGGTVNNLARVLEIPLEKEAAADVILAAHTRAIDYGTVNDSVIIISTLTVGLLADTAMRVSQEEKQKFGPWAFAKRFIKLVVQKRRYRLTIQTDDKKWEQKAQLLTVTMTNSVGGYTNFDDLASPDDGKFHVTIIPKLNFFSYIFYLPRIIRGKFYTVPGIDYYTTSELQLASEKKVGTRTDGDTTDDLPIRMTVVPKGLTVYVPINK</sequence>
<keyword evidence="6" id="KW-0067">ATP-binding</keyword>
<dbReference type="EMBL" id="JAFLWI010000002">
    <property type="protein sequence ID" value="MBO0480957.1"/>
    <property type="molecule type" value="Genomic_DNA"/>
</dbReference>
<evidence type="ECO:0000259" key="9">
    <source>
        <dbReference type="PROSITE" id="PS50146"/>
    </source>
</evidence>
<keyword evidence="3" id="KW-0808">Transferase</keyword>
<dbReference type="SUPFAM" id="SSF111331">
    <property type="entry name" value="NAD kinase/diacylglycerol kinase-like"/>
    <property type="match status" value="1"/>
</dbReference>
<dbReference type="NCBIfam" id="TIGR00147">
    <property type="entry name" value="YegS/Rv2252/BmrU family lipid kinase"/>
    <property type="match status" value="1"/>
</dbReference>
<dbReference type="InterPro" id="IPR017438">
    <property type="entry name" value="ATP-NAD_kinase_N"/>
</dbReference>
<proteinExistence type="inferred from homology"/>
<dbReference type="InterPro" id="IPR045540">
    <property type="entry name" value="YegS/DAGK_C"/>
</dbReference>
<comment type="cofactor">
    <cofactor evidence="1">
        <name>Mg(2+)</name>
        <dbReference type="ChEBI" id="CHEBI:18420"/>
    </cofactor>
</comment>
<reference evidence="10 11" key="1">
    <citation type="submission" date="2021-03" db="EMBL/GenBank/DDBJ databases">
        <title>Enterococcal diversity collection.</title>
        <authorList>
            <person name="Gilmore M.S."/>
            <person name="Schwartzman J."/>
            <person name="Van Tyne D."/>
            <person name="Martin M."/>
            <person name="Earl A.M."/>
            <person name="Manson A.L."/>
            <person name="Straub T."/>
            <person name="Salamzade R."/>
            <person name="Saavedra J."/>
            <person name="Lebreton F."/>
            <person name="Prichula J."/>
            <person name="Schaufler K."/>
            <person name="Gaca A."/>
            <person name="Sgardioli B."/>
            <person name="Wagenaar J."/>
            <person name="Strong T."/>
        </authorList>
    </citation>
    <scope>NUCLEOTIDE SEQUENCE [LARGE SCALE GENOMIC DNA]</scope>
    <source>
        <strain evidence="10 11">MSG2901</strain>
    </source>
</reference>
<dbReference type="InterPro" id="IPR005218">
    <property type="entry name" value="Diacylglycerol/lipid_kinase"/>
</dbReference>
<keyword evidence="7" id="KW-0443">Lipid metabolism</keyword>
<dbReference type="GO" id="GO:0016301">
    <property type="term" value="F:kinase activity"/>
    <property type="evidence" value="ECO:0007669"/>
    <property type="project" value="UniProtKB-KW"/>
</dbReference>
<evidence type="ECO:0000256" key="5">
    <source>
        <dbReference type="ARBA" id="ARBA00022777"/>
    </source>
</evidence>
<dbReference type="PANTHER" id="PTHR12358:SF54">
    <property type="entry name" value="SPHINGOSINE KINASE RELATED PROTEIN"/>
    <property type="match status" value="1"/>
</dbReference>
<keyword evidence="11" id="KW-1185">Reference proteome</keyword>
<keyword evidence="8" id="KW-1208">Phospholipid metabolism</keyword>
<evidence type="ECO:0000256" key="4">
    <source>
        <dbReference type="ARBA" id="ARBA00022741"/>
    </source>
</evidence>
<evidence type="ECO:0000256" key="8">
    <source>
        <dbReference type="ARBA" id="ARBA00023264"/>
    </source>
</evidence>
<evidence type="ECO:0000313" key="11">
    <source>
        <dbReference type="Proteomes" id="UP000664832"/>
    </source>
</evidence>
<name>A0ABS3HYG2_9ENTE</name>
<dbReference type="Gene3D" id="3.40.50.10330">
    <property type="entry name" value="Probable inorganic polyphosphate/atp-NAD kinase, domain 1"/>
    <property type="match status" value="1"/>
</dbReference>
<evidence type="ECO:0000256" key="7">
    <source>
        <dbReference type="ARBA" id="ARBA00023209"/>
    </source>
</evidence>
<protein>
    <submittedName>
        <fullName evidence="10">Diacylglycerol kinase family lipid kinase</fullName>
    </submittedName>
</protein>
<dbReference type="SMART" id="SM00046">
    <property type="entry name" value="DAGKc"/>
    <property type="match status" value="1"/>
</dbReference>
<dbReference type="PROSITE" id="PS50146">
    <property type="entry name" value="DAGK"/>
    <property type="match status" value="1"/>
</dbReference>
<evidence type="ECO:0000256" key="3">
    <source>
        <dbReference type="ARBA" id="ARBA00022679"/>
    </source>
</evidence>
<dbReference type="PANTHER" id="PTHR12358">
    <property type="entry name" value="SPHINGOSINE KINASE"/>
    <property type="match status" value="1"/>
</dbReference>
<keyword evidence="7" id="KW-0594">Phospholipid biosynthesis</keyword>
<dbReference type="RefSeq" id="WP_206897801.1">
    <property type="nucleotide sequence ID" value="NZ_JAFLWI010000002.1"/>
</dbReference>
<evidence type="ECO:0000256" key="2">
    <source>
        <dbReference type="ARBA" id="ARBA00005983"/>
    </source>
</evidence>
<keyword evidence="7" id="KW-0444">Lipid biosynthesis</keyword>
<comment type="caution">
    <text evidence="10">The sequence shown here is derived from an EMBL/GenBank/DDBJ whole genome shotgun (WGS) entry which is preliminary data.</text>
</comment>
<evidence type="ECO:0000256" key="1">
    <source>
        <dbReference type="ARBA" id="ARBA00001946"/>
    </source>
</evidence>
<organism evidence="10 11">
    <name type="scientific">Candidatus Enterococcus courvalinii</name>
    <dbReference type="NCBI Taxonomy" id="2815329"/>
    <lineage>
        <taxon>Bacteria</taxon>
        <taxon>Bacillati</taxon>
        <taxon>Bacillota</taxon>
        <taxon>Bacilli</taxon>
        <taxon>Lactobacillales</taxon>
        <taxon>Enterococcaceae</taxon>
        <taxon>Enterococcus</taxon>
    </lineage>
</organism>
<evidence type="ECO:0000313" key="10">
    <source>
        <dbReference type="EMBL" id="MBO0480957.1"/>
    </source>
</evidence>
<dbReference type="Pfam" id="PF19279">
    <property type="entry name" value="YegS_C"/>
    <property type="match status" value="1"/>
</dbReference>
<dbReference type="Gene3D" id="2.60.200.40">
    <property type="match status" value="1"/>
</dbReference>
<keyword evidence="4" id="KW-0547">Nucleotide-binding</keyword>
<dbReference type="InterPro" id="IPR050187">
    <property type="entry name" value="Lipid_Phosphate_FormReg"/>
</dbReference>